<keyword evidence="2" id="KW-0238">DNA-binding</keyword>
<keyword evidence="1" id="KW-0805">Transcription regulation</keyword>
<evidence type="ECO:0000256" key="1">
    <source>
        <dbReference type="ARBA" id="ARBA00023015"/>
    </source>
</evidence>
<evidence type="ECO:0000256" key="2">
    <source>
        <dbReference type="ARBA" id="ARBA00023125"/>
    </source>
</evidence>
<gene>
    <name evidence="5" type="ORF">C3B51_16535</name>
</gene>
<evidence type="ECO:0000259" key="4">
    <source>
        <dbReference type="PROSITE" id="PS50043"/>
    </source>
</evidence>
<accession>A0A4V2E295</accession>
<dbReference type="CDD" id="cd06170">
    <property type="entry name" value="LuxR_C_like"/>
    <property type="match status" value="1"/>
</dbReference>
<dbReference type="PANTHER" id="PTHR44688">
    <property type="entry name" value="DNA-BINDING TRANSCRIPTIONAL ACTIVATOR DEVR_DOSR"/>
    <property type="match status" value="1"/>
</dbReference>
<protein>
    <recommendedName>
        <fullName evidence="4">HTH luxR-type domain-containing protein</fullName>
    </recommendedName>
</protein>
<dbReference type="InterPro" id="IPR036388">
    <property type="entry name" value="WH-like_DNA-bd_sf"/>
</dbReference>
<feature type="domain" description="HTH luxR-type" evidence="4">
    <location>
        <begin position="170"/>
        <end position="235"/>
    </location>
</feature>
<sequence length="237" mass="26884">MLCLTEPLEEITMQQNTTLGLFDTQHEIKQMIAKFEQVNIADELTNTLKSISKESGYKCLGFIDFCPVSASSYEENVYGEISAELADEMADSAIYHHCKSGIRLLPLSSILKHSRQLSQVYVMPMRGVTGIYGGLVFDIPESFCQQTSIEFVDWCWTIISPYLLQAALRCRDKKLHITKREKDCLIWACEGKTSWEISQILGISERTVNFHLSNCIVKTDSTNRQQAIVKCIINNLV</sequence>
<dbReference type="InterPro" id="IPR016032">
    <property type="entry name" value="Sig_transdc_resp-reg_C-effctor"/>
</dbReference>
<name>A0A4V2E295_9GAMM</name>
<reference evidence="5 6" key="1">
    <citation type="submission" date="2018-01" db="EMBL/GenBank/DDBJ databases">
        <title>Co-occurrence of chitin degradation, pigmentation and bioactivity in marine Pseudoalteromonas.</title>
        <authorList>
            <person name="Paulsen S."/>
            <person name="Gram L."/>
            <person name="Machado H."/>
        </authorList>
    </citation>
    <scope>NUCLEOTIDE SEQUENCE [LARGE SCALE GENOMIC DNA]</scope>
    <source>
        <strain evidence="5 6">S1946</strain>
    </source>
</reference>
<dbReference type="PRINTS" id="PR00038">
    <property type="entry name" value="HTHLUXR"/>
</dbReference>
<dbReference type="Proteomes" id="UP000292345">
    <property type="component" value="Unassembled WGS sequence"/>
</dbReference>
<dbReference type="Pfam" id="PF00196">
    <property type="entry name" value="GerE"/>
    <property type="match status" value="1"/>
</dbReference>
<dbReference type="SMART" id="SM00421">
    <property type="entry name" value="HTH_LUXR"/>
    <property type="match status" value="1"/>
</dbReference>
<dbReference type="Gene3D" id="1.10.10.10">
    <property type="entry name" value="Winged helix-like DNA-binding domain superfamily/Winged helix DNA-binding domain"/>
    <property type="match status" value="1"/>
</dbReference>
<dbReference type="InterPro" id="IPR000792">
    <property type="entry name" value="Tscrpt_reg_LuxR_C"/>
</dbReference>
<keyword evidence="3" id="KW-0804">Transcription</keyword>
<dbReference type="PANTHER" id="PTHR44688:SF16">
    <property type="entry name" value="DNA-BINDING TRANSCRIPTIONAL ACTIVATOR DEVR_DOSR"/>
    <property type="match status" value="1"/>
</dbReference>
<proteinExistence type="predicted"/>
<dbReference type="EMBL" id="PPUZ01000045">
    <property type="protein sequence ID" value="RZM77481.1"/>
    <property type="molecule type" value="Genomic_DNA"/>
</dbReference>
<evidence type="ECO:0000313" key="6">
    <source>
        <dbReference type="Proteomes" id="UP000292345"/>
    </source>
</evidence>
<dbReference type="GO" id="GO:0006355">
    <property type="term" value="P:regulation of DNA-templated transcription"/>
    <property type="evidence" value="ECO:0007669"/>
    <property type="project" value="InterPro"/>
</dbReference>
<dbReference type="SUPFAM" id="SSF46894">
    <property type="entry name" value="C-terminal effector domain of the bipartite response regulators"/>
    <property type="match status" value="1"/>
</dbReference>
<dbReference type="PROSITE" id="PS50043">
    <property type="entry name" value="HTH_LUXR_2"/>
    <property type="match status" value="1"/>
</dbReference>
<organism evidence="5 6">
    <name type="scientific">Pseudoalteromonas rubra</name>
    <dbReference type="NCBI Taxonomy" id="43658"/>
    <lineage>
        <taxon>Bacteria</taxon>
        <taxon>Pseudomonadati</taxon>
        <taxon>Pseudomonadota</taxon>
        <taxon>Gammaproteobacteria</taxon>
        <taxon>Alteromonadales</taxon>
        <taxon>Pseudoalteromonadaceae</taxon>
        <taxon>Pseudoalteromonas</taxon>
    </lineage>
</organism>
<dbReference type="AlphaFoldDB" id="A0A4V2E295"/>
<evidence type="ECO:0000256" key="3">
    <source>
        <dbReference type="ARBA" id="ARBA00023163"/>
    </source>
</evidence>
<comment type="caution">
    <text evidence="5">The sequence shown here is derived from an EMBL/GenBank/DDBJ whole genome shotgun (WGS) entry which is preliminary data.</text>
</comment>
<evidence type="ECO:0000313" key="5">
    <source>
        <dbReference type="EMBL" id="RZM77481.1"/>
    </source>
</evidence>
<dbReference type="GO" id="GO:0003677">
    <property type="term" value="F:DNA binding"/>
    <property type="evidence" value="ECO:0007669"/>
    <property type="project" value="UniProtKB-KW"/>
</dbReference>